<dbReference type="Pfam" id="PF01757">
    <property type="entry name" value="Acyl_transf_3"/>
    <property type="match status" value="1"/>
</dbReference>
<name>A0AAJ5T9N0_STRSA</name>
<organism evidence="3 4">
    <name type="scientific">Streptococcus sanguinis</name>
    <dbReference type="NCBI Taxonomy" id="1305"/>
    <lineage>
        <taxon>Bacteria</taxon>
        <taxon>Bacillati</taxon>
        <taxon>Bacillota</taxon>
        <taxon>Bacilli</taxon>
        <taxon>Lactobacillales</taxon>
        <taxon>Streptococcaceae</taxon>
        <taxon>Streptococcus</taxon>
    </lineage>
</organism>
<feature type="transmembrane region" description="Helical" evidence="1">
    <location>
        <begin position="7"/>
        <end position="26"/>
    </location>
</feature>
<feature type="transmembrane region" description="Helical" evidence="1">
    <location>
        <begin position="117"/>
        <end position="141"/>
    </location>
</feature>
<reference evidence="3 4" key="1">
    <citation type="submission" date="2018-12" db="EMBL/GenBank/DDBJ databases">
        <authorList>
            <consortium name="Pathogen Informatics"/>
        </authorList>
    </citation>
    <scope>NUCLEOTIDE SEQUENCE [LARGE SCALE GENOMIC DNA]</scope>
    <source>
        <strain evidence="4">NCTC 10904</strain>
    </source>
</reference>
<accession>A0AAJ5T9N0</accession>
<gene>
    <name evidence="3" type="ORF">NCTC10904_00165</name>
</gene>
<evidence type="ECO:0000256" key="1">
    <source>
        <dbReference type="SAM" id="Phobius"/>
    </source>
</evidence>
<feature type="transmembrane region" description="Helical" evidence="1">
    <location>
        <begin position="32"/>
        <end position="56"/>
    </location>
</feature>
<dbReference type="InterPro" id="IPR002656">
    <property type="entry name" value="Acyl_transf_3_dom"/>
</dbReference>
<sequence length="326" mass="37797">MKTENTTLHAFKALACFSIVSLHFLLPGQFGVFYQIVARFAVPFFMMLSGYFSYNISKDKVKFRLKQMLLLTAASLLFYTIVHFVNLLLTRELTEKMASIDLSDFADFFLFNSPRDLIGSAATPTWYLLAISYIYTLYLVFYKHFHRLTSFGVSLFLLVLAFYIEFNISGTLYYRNFLFMGLPFFILGMQFAKHRDRILAYDLSSVRKWAIGLGIAGLILLEYCFMGTEYDLYPSTLFSSSAIFFYAVRNGTDIDIPILNNIAKRYATMIYIIHPFIIFIFRSIMPRNTIYSFGFFIIFLLSYFLSIAFQKAIRPRLISTLPAQAQ</sequence>
<keyword evidence="1" id="KW-1133">Transmembrane helix</keyword>
<dbReference type="RefSeq" id="WP_126434987.1">
    <property type="nucleotide sequence ID" value="NZ_LR134002.1"/>
</dbReference>
<feature type="transmembrane region" description="Helical" evidence="1">
    <location>
        <begin position="232"/>
        <end position="248"/>
    </location>
</feature>
<feature type="transmembrane region" description="Helical" evidence="1">
    <location>
        <begin position="209"/>
        <end position="226"/>
    </location>
</feature>
<feature type="transmembrane region" description="Helical" evidence="1">
    <location>
        <begin position="268"/>
        <end position="284"/>
    </location>
</feature>
<feature type="transmembrane region" description="Helical" evidence="1">
    <location>
        <begin position="68"/>
        <end position="89"/>
    </location>
</feature>
<keyword evidence="1" id="KW-0472">Membrane</keyword>
<feature type="domain" description="Acyltransferase 3" evidence="2">
    <location>
        <begin position="8"/>
        <end position="307"/>
    </location>
</feature>
<evidence type="ECO:0000313" key="4">
    <source>
        <dbReference type="Proteomes" id="UP000266918"/>
    </source>
</evidence>
<feature type="transmembrane region" description="Helical" evidence="1">
    <location>
        <begin position="148"/>
        <end position="166"/>
    </location>
</feature>
<dbReference type="GO" id="GO:0016747">
    <property type="term" value="F:acyltransferase activity, transferring groups other than amino-acyl groups"/>
    <property type="evidence" value="ECO:0007669"/>
    <property type="project" value="InterPro"/>
</dbReference>
<dbReference type="AlphaFoldDB" id="A0AAJ5T9N0"/>
<feature type="transmembrane region" description="Helical" evidence="1">
    <location>
        <begin position="172"/>
        <end position="189"/>
    </location>
</feature>
<feature type="transmembrane region" description="Helical" evidence="1">
    <location>
        <begin position="290"/>
        <end position="309"/>
    </location>
</feature>
<evidence type="ECO:0000313" key="3">
    <source>
        <dbReference type="EMBL" id="VDY69657.1"/>
    </source>
</evidence>
<keyword evidence="1 3" id="KW-0812">Transmembrane</keyword>
<proteinExistence type="predicted"/>
<dbReference type="Proteomes" id="UP000266918">
    <property type="component" value="Chromosome"/>
</dbReference>
<evidence type="ECO:0000259" key="2">
    <source>
        <dbReference type="Pfam" id="PF01757"/>
    </source>
</evidence>
<protein>
    <submittedName>
        <fullName evidence="3">Transmembrane protein</fullName>
    </submittedName>
</protein>
<dbReference type="EMBL" id="LR134002">
    <property type="protein sequence ID" value="VDY69657.1"/>
    <property type="molecule type" value="Genomic_DNA"/>
</dbReference>